<protein>
    <submittedName>
        <fullName evidence="1">Uncharacterized protein</fullName>
    </submittedName>
</protein>
<sequence>MKSAAVLDTKPDTPGPSCIIPVVSTPATERVPITQYDPGVSSVSELRFLYMFRDPDQNYRIMVADICGKEEDVFNIAQPDGLIQNEVQEEDFDVDIGRSDVKHMKQVCGNDNMVYRWCSSPIIPIGVCAVNFQALASVTLAGNNFSKIALFSQFWGLQFPSSVSFYKFQNKIWPNGLSWTLCTYTIMNQADKKIIAMEVVDKRETNLKSGLMEAKAISKAIYFMLRGVVEVEEIVTDAHPHISVLMIGYRQRRSGYLFLIILQTSTDGHSVSVIRHQLEYRKPEKRNG</sequence>
<gene>
    <name evidence="1" type="ORF">MAR_002712</name>
</gene>
<evidence type="ECO:0000313" key="2">
    <source>
        <dbReference type="Proteomes" id="UP001164746"/>
    </source>
</evidence>
<dbReference type="PANTHER" id="PTHR31751:SF7">
    <property type="entry name" value="THAP-TYPE DOMAIN-CONTAINING PROTEIN"/>
    <property type="match status" value="1"/>
</dbReference>
<name>A0ABY7G6I5_MYAAR</name>
<reference evidence="1" key="1">
    <citation type="submission" date="2022-11" db="EMBL/GenBank/DDBJ databases">
        <title>Centuries of genome instability and evolution in soft-shell clam transmissible cancer (bioRxiv).</title>
        <authorList>
            <person name="Hart S.F.M."/>
            <person name="Yonemitsu M.A."/>
            <person name="Giersch R.M."/>
            <person name="Beal B.F."/>
            <person name="Arriagada G."/>
            <person name="Davis B.W."/>
            <person name="Ostrander E.A."/>
            <person name="Goff S.P."/>
            <person name="Metzger M.J."/>
        </authorList>
    </citation>
    <scope>NUCLEOTIDE SEQUENCE</scope>
    <source>
        <strain evidence="1">MELC-2E11</strain>
        <tissue evidence="1">Siphon/mantle</tissue>
    </source>
</reference>
<dbReference type="EMBL" id="CP111027">
    <property type="protein sequence ID" value="WAR29144.1"/>
    <property type="molecule type" value="Genomic_DNA"/>
</dbReference>
<dbReference type="Proteomes" id="UP001164746">
    <property type="component" value="Chromosome 16"/>
</dbReference>
<dbReference type="PANTHER" id="PTHR31751">
    <property type="entry name" value="SI:CH211-108C17.2-RELATED-RELATED"/>
    <property type="match status" value="1"/>
</dbReference>
<keyword evidence="2" id="KW-1185">Reference proteome</keyword>
<evidence type="ECO:0000313" key="1">
    <source>
        <dbReference type="EMBL" id="WAR29144.1"/>
    </source>
</evidence>
<organism evidence="1 2">
    <name type="scientific">Mya arenaria</name>
    <name type="common">Soft-shell clam</name>
    <dbReference type="NCBI Taxonomy" id="6604"/>
    <lineage>
        <taxon>Eukaryota</taxon>
        <taxon>Metazoa</taxon>
        <taxon>Spiralia</taxon>
        <taxon>Lophotrochozoa</taxon>
        <taxon>Mollusca</taxon>
        <taxon>Bivalvia</taxon>
        <taxon>Autobranchia</taxon>
        <taxon>Heteroconchia</taxon>
        <taxon>Euheterodonta</taxon>
        <taxon>Imparidentia</taxon>
        <taxon>Neoheterodontei</taxon>
        <taxon>Myida</taxon>
        <taxon>Myoidea</taxon>
        <taxon>Myidae</taxon>
        <taxon>Mya</taxon>
    </lineage>
</organism>
<proteinExistence type="predicted"/>
<accession>A0ABY7G6I5</accession>